<dbReference type="InterPro" id="IPR027797">
    <property type="entry name" value="PT-TG_dom"/>
</dbReference>
<feature type="compositionally biased region" description="Basic and acidic residues" evidence="3">
    <location>
        <begin position="101"/>
        <end position="129"/>
    </location>
</feature>
<name>A0ABR6SW75_9LIST</name>
<comment type="subcellular location">
    <subcellularLocation>
        <location evidence="1">Secreted</location>
    </subcellularLocation>
</comment>
<feature type="region of interest" description="Disordered" evidence="3">
    <location>
        <begin position="96"/>
        <end position="129"/>
    </location>
</feature>
<evidence type="ECO:0000259" key="4">
    <source>
        <dbReference type="Pfam" id="PF14449"/>
    </source>
</evidence>
<keyword evidence="7" id="KW-1185">Reference proteome</keyword>
<evidence type="ECO:0000256" key="2">
    <source>
        <dbReference type="ARBA" id="ARBA00022525"/>
    </source>
</evidence>
<sequence>MTGEDPITGDKLSWGERGLSLLFIIPLAKVGKYGSKGFKFVYEGIEDANKIHKKADKVKEAEKSTKKVSGAIDDIPKNIEDKLTPAQKKSVKKINNNVNDHLTEGDFSGTKRDLEGNPVPKKGEPGKHWDHLDEMLNTHKSLKSSKRSIENSLKNPNLPKDVRIFLQNELKKANDSLKKIDDLFNEFGGIDKWLKK</sequence>
<organism evidence="6 7">
    <name type="scientific">Listeria immobilis</name>
    <dbReference type="NCBI Taxonomy" id="2713502"/>
    <lineage>
        <taxon>Bacteria</taxon>
        <taxon>Bacillati</taxon>
        <taxon>Bacillota</taxon>
        <taxon>Bacilli</taxon>
        <taxon>Bacillales</taxon>
        <taxon>Listeriaceae</taxon>
        <taxon>Listeria</taxon>
    </lineage>
</organism>
<dbReference type="InterPro" id="IPR028948">
    <property type="entry name" value="Ntox28"/>
</dbReference>
<feature type="domain" description="Pre-toxin TG" evidence="4">
    <location>
        <begin position="2"/>
        <end position="37"/>
    </location>
</feature>
<dbReference type="Proteomes" id="UP000587800">
    <property type="component" value="Unassembled WGS sequence"/>
</dbReference>
<accession>A0ABR6SW75</accession>
<evidence type="ECO:0000313" key="6">
    <source>
        <dbReference type="EMBL" id="MBC1509944.1"/>
    </source>
</evidence>
<dbReference type="EMBL" id="JAASUB010000009">
    <property type="protein sequence ID" value="MBC1509944.1"/>
    <property type="molecule type" value="Genomic_DNA"/>
</dbReference>
<dbReference type="Pfam" id="PF15605">
    <property type="entry name" value="Ntox28"/>
    <property type="match status" value="1"/>
</dbReference>
<evidence type="ECO:0000259" key="5">
    <source>
        <dbReference type="Pfam" id="PF15605"/>
    </source>
</evidence>
<gene>
    <name evidence="6" type="ORF">HCJ59_08590</name>
</gene>
<feature type="domain" description="Bacterial toxin 28" evidence="5">
    <location>
        <begin position="77"/>
        <end position="181"/>
    </location>
</feature>
<reference evidence="6 7" key="1">
    <citation type="submission" date="2020-03" db="EMBL/GenBank/DDBJ databases">
        <title>Soil Listeria distribution.</title>
        <authorList>
            <person name="Liao J."/>
            <person name="Wiedmann M."/>
        </authorList>
    </citation>
    <scope>NUCLEOTIDE SEQUENCE [LARGE SCALE GENOMIC DNA]</scope>
    <source>
        <strain evidence="6 7">FSL L7-1515</strain>
    </source>
</reference>
<evidence type="ECO:0000313" key="7">
    <source>
        <dbReference type="Proteomes" id="UP000587800"/>
    </source>
</evidence>
<proteinExistence type="predicted"/>
<comment type="caution">
    <text evidence="6">The sequence shown here is derived from an EMBL/GenBank/DDBJ whole genome shotgun (WGS) entry which is preliminary data.</text>
</comment>
<keyword evidence="2" id="KW-0964">Secreted</keyword>
<evidence type="ECO:0000256" key="3">
    <source>
        <dbReference type="SAM" id="MobiDB-lite"/>
    </source>
</evidence>
<evidence type="ECO:0000256" key="1">
    <source>
        <dbReference type="ARBA" id="ARBA00004613"/>
    </source>
</evidence>
<dbReference type="Pfam" id="PF14449">
    <property type="entry name" value="PT-TG"/>
    <property type="match status" value="1"/>
</dbReference>
<protein>
    <submittedName>
        <fullName evidence="6">Uncharacterized protein</fullName>
    </submittedName>
</protein>